<dbReference type="EMBL" id="CAKOGP040000358">
    <property type="protein sequence ID" value="CAJ1934667.1"/>
    <property type="molecule type" value="Genomic_DNA"/>
</dbReference>
<dbReference type="Gene3D" id="3.40.50.720">
    <property type="entry name" value="NAD(P)-binding Rossmann-like Domain"/>
    <property type="match status" value="1"/>
</dbReference>
<organism evidence="1 2">
    <name type="scientific">Cylindrotheca closterium</name>
    <dbReference type="NCBI Taxonomy" id="2856"/>
    <lineage>
        <taxon>Eukaryota</taxon>
        <taxon>Sar</taxon>
        <taxon>Stramenopiles</taxon>
        <taxon>Ochrophyta</taxon>
        <taxon>Bacillariophyta</taxon>
        <taxon>Bacillariophyceae</taxon>
        <taxon>Bacillariophycidae</taxon>
        <taxon>Bacillariales</taxon>
        <taxon>Bacillariaceae</taxon>
        <taxon>Cylindrotheca</taxon>
    </lineage>
</organism>
<reference evidence="1" key="1">
    <citation type="submission" date="2023-08" db="EMBL/GenBank/DDBJ databases">
        <authorList>
            <person name="Audoor S."/>
            <person name="Bilcke G."/>
        </authorList>
    </citation>
    <scope>NUCLEOTIDE SEQUENCE</scope>
</reference>
<dbReference type="AlphaFoldDB" id="A0AAD2FIU0"/>
<comment type="caution">
    <text evidence="1">The sequence shown here is derived from an EMBL/GenBank/DDBJ whole genome shotgun (WGS) entry which is preliminary data.</text>
</comment>
<keyword evidence="2" id="KW-1185">Reference proteome</keyword>
<evidence type="ECO:0000313" key="1">
    <source>
        <dbReference type="EMBL" id="CAJ1934667.1"/>
    </source>
</evidence>
<dbReference type="Proteomes" id="UP001295423">
    <property type="component" value="Unassembled WGS sequence"/>
</dbReference>
<accession>A0AAD2FIU0</accession>
<gene>
    <name evidence="1" type="ORF">CYCCA115_LOCUS4007</name>
</gene>
<name>A0AAD2FIU0_9STRA</name>
<sequence>MCQTPNKGLDAKFLGKNGGTYWEVMNSSYSKALSFERYFQSKLANSVHMYGLHERLKDGKIKTICAHPGGSDTNLVDHYKFGWPKLLKMVHLDFLIERNDGS</sequence>
<evidence type="ECO:0008006" key="3">
    <source>
        <dbReference type="Google" id="ProtNLM"/>
    </source>
</evidence>
<evidence type="ECO:0000313" key="2">
    <source>
        <dbReference type="Proteomes" id="UP001295423"/>
    </source>
</evidence>
<protein>
    <recommendedName>
        <fullName evidence="3">Protochlorophyllide reductase</fullName>
    </recommendedName>
</protein>
<proteinExistence type="predicted"/>